<feature type="region of interest" description="Disordered" evidence="1">
    <location>
        <begin position="1"/>
        <end position="51"/>
    </location>
</feature>
<gene>
    <name evidence="2" type="ORF">CSSPJE1EN2_LOCUS20083</name>
</gene>
<evidence type="ECO:0000313" key="2">
    <source>
        <dbReference type="EMBL" id="CAK9878297.1"/>
    </source>
</evidence>
<accession>A0ABP1BQH5</accession>
<feature type="compositionally biased region" description="Polar residues" evidence="1">
    <location>
        <begin position="40"/>
        <end position="51"/>
    </location>
</feature>
<organism evidence="2 3">
    <name type="scientific">Sphagnum jensenii</name>
    <dbReference type="NCBI Taxonomy" id="128206"/>
    <lineage>
        <taxon>Eukaryota</taxon>
        <taxon>Viridiplantae</taxon>
        <taxon>Streptophyta</taxon>
        <taxon>Embryophyta</taxon>
        <taxon>Bryophyta</taxon>
        <taxon>Sphagnophytina</taxon>
        <taxon>Sphagnopsida</taxon>
        <taxon>Sphagnales</taxon>
        <taxon>Sphagnaceae</taxon>
        <taxon>Sphagnum</taxon>
    </lineage>
</organism>
<dbReference type="Proteomes" id="UP001497522">
    <property type="component" value="Chromosome 6"/>
</dbReference>
<name>A0ABP1BQH5_9BRYO</name>
<protein>
    <submittedName>
        <fullName evidence="2">Uncharacterized protein</fullName>
    </submittedName>
</protein>
<proteinExistence type="predicted"/>
<evidence type="ECO:0000256" key="1">
    <source>
        <dbReference type="SAM" id="MobiDB-lite"/>
    </source>
</evidence>
<dbReference type="EMBL" id="OZ023707">
    <property type="protein sequence ID" value="CAK9878297.1"/>
    <property type="molecule type" value="Genomic_DNA"/>
</dbReference>
<reference evidence="2" key="1">
    <citation type="submission" date="2024-03" db="EMBL/GenBank/DDBJ databases">
        <authorList>
            <consortium name="ELIXIR-Norway"/>
            <consortium name="Elixir Norway"/>
        </authorList>
    </citation>
    <scope>NUCLEOTIDE SEQUENCE</scope>
</reference>
<keyword evidence="3" id="KW-1185">Reference proteome</keyword>
<sequence>MDNSVPIDWVGGSAQESVNLEDSEEHDAPPCPNRQVPPFASNSSQGSKIASTPRSAACILSYTECFRPLRHRPEQPRRRMWSGSRSGPTDMLCTLVPGCAARETMSMRRSMSGCCEGAQHVHLLLTHSFGFLVNKILAVI</sequence>
<evidence type="ECO:0000313" key="3">
    <source>
        <dbReference type="Proteomes" id="UP001497522"/>
    </source>
</evidence>